<keyword evidence="4 6" id="KW-0067">ATP-binding</keyword>
<keyword evidence="5 6" id="KW-0143">Chaperone</keyword>
<organism evidence="9 10">
    <name type="scientific">Robertkochia marina</name>
    <dbReference type="NCBI Taxonomy" id="1227945"/>
    <lineage>
        <taxon>Bacteria</taxon>
        <taxon>Pseudomonadati</taxon>
        <taxon>Bacteroidota</taxon>
        <taxon>Flavobacteriia</taxon>
        <taxon>Flavobacteriales</taxon>
        <taxon>Flavobacteriaceae</taxon>
        <taxon>Robertkochia</taxon>
    </lineage>
</organism>
<keyword evidence="3 6" id="KW-0862">Zinc</keyword>
<feature type="binding site" evidence="6 7">
    <location>
        <position position="30"/>
    </location>
    <ligand>
        <name>Zn(2+)</name>
        <dbReference type="ChEBI" id="CHEBI:29105"/>
    </ligand>
</feature>
<evidence type="ECO:0000256" key="3">
    <source>
        <dbReference type="ARBA" id="ARBA00022833"/>
    </source>
</evidence>
<dbReference type="InterPro" id="IPR050052">
    <property type="entry name" value="ATP-dep_Clp_protease_ClpX"/>
</dbReference>
<dbReference type="NCBIfam" id="NF003745">
    <property type="entry name" value="PRK05342.1"/>
    <property type="match status" value="1"/>
</dbReference>
<dbReference type="Gene3D" id="6.20.220.10">
    <property type="entry name" value="ClpX chaperone, C4-type zinc finger domain"/>
    <property type="match status" value="1"/>
</dbReference>
<keyword evidence="1 6" id="KW-0479">Metal-binding</keyword>
<keyword evidence="9" id="KW-0378">Hydrolase</keyword>
<evidence type="ECO:0000313" key="10">
    <source>
        <dbReference type="Proteomes" id="UP000305939"/>
    </source>
</evidence>
<keyword evidence="10" id="KW-1185">Reference proteome</keyword>
<dbReference type="Pfam" id="PF10431">
    <property type="entry name" value="ClpB_D2-small"/>
    <property type="match status" value="1"/>
</dbReference>
<comment type="caution">
    <text evidence="6">Lacks conserved residue(s) required for the propagation of feature annotation.</text>
</comment>
<dbReference type="InterPro" id="IPR027417">
    <property type="entry name" value="P-loop_NTPase"/>
</dbReference>
<dbReference type="SMART" id="SM00994">
    <property type="entry name" value="zf-C4_ClpX"/>
    <property type="match status" value="1"/>
</dbReference>
<dbReference type="Pfam" id="PF06689">
    <property type="entry name" value="zf-C4_ClpX"/>
    <property type="match status" value="1"/>
</dbReference>
<dbReference type="GO" id="GO:0051603">
    <property type="term" value="P:proteolysis involved in protein catabolic process"/>
    <property type="evidence" value="ECO:0007669"/>
    <property type="project" value="TreeGrafter"/>
</dbReference>
<evidence type="ECO:0000256" key="6">
    <source>
        <dbReference type="HAMAP-Rule" id="MF_00175"/>
    </source>
</evidence>
<dbReference type="PANTHER" id="PTHR48102">
    <property type="entry name" value="ATP-DEPENDENT CLP PROTEASE ATP-BINDING SUBUNIT CLPX-LIKE, MITOCHONDRIAL-RELATED"/>
    <property type="match status" value="1"/>
</dbReference>
<dbReference type="PROSITE" id="PS00675">
    <property type="entry name" value="SIGMA54_INTERACT_1"/>
    <property type="match status" value="1"/>
</dbReference>
<dbReference type="GO" id="GO:0008233">
    <property type="term" value="F:peptidase activity"/>
    <property type="evidence" value="ECO:0007669"/>
    <property type="project" value="UniProtKB-KW"/>
</dbReference>
<name>A0A4V3UYB1_9FLAO</name>
<comment type="subunit">
    <text evidence="6">Component of the ClpX-ClpP complex. Forms a hexameric ring that, in the presence of ATP, binds to fourteen ClpP subunits assembled into a disk-like structure with a central cavity, resembling the structure of eukaryotic proteasomes.</text>
</comment>
<dbReference type="SUPFAM" id="SSF57716">
    <property type="entry name" value="Glucocorticoid receptor-like (DNA-binding domain)"/>
    <property type="match status" value="1"/>
</dbReference>
<evidence type="ECO:0000256" key="7">
    <source>
        <dbReference type="PROSITE-ProRule" id="PRU01250"/>
    </source>
</evidence>
<dbReference type="Proteomes" id="UP000305939">
    <property type="component" value="Unassembled WGS sequence"/>
</dbReference>
<evidence type="ECO:0000256" key="4">
    <source>
        <dbReference type="ARBA" id="ARBA00022840"/>
    </source>
</evidence>
<dbReference type="GO" id="GO:0009376">
    <property type="term" value="C:HslUV protease complex"/>
    <property type="evidence" value="ECO:0007669"/>
    <property type="project" value="TreeGrafter"/>
</dbReference>
<feature type="binding site" evidence="6 7">
    <location>
        <position position="11"/>
    </location>
    <ligand>
        <name>Zn(2+)</name>
        <dbReference type="ChEBI" id="CHEBI:29105"/>
    </ligand>
</feature>
<feature type="binding site" evidence="6 7">
    <location>
        <position position="33"/>
    </location>
    <ligand>
        <name>Zn(2+)</name>
        <dbReference type="ChEBI" id="CHEBI:29105"/>
    </ligand>
</feature>
<dbReference type="InterPro" id="IPR046425">
    <property type="entry name" value="ClpX_bact"/>
</dbReference>
<comment type="function">
    <text evidence="6">ATP-dependent specificity component of the Clp protease. It directs the protease to specific substrates. Can perform chaperone functions in the absence of ClpP.</text>
</comment>
<dbReference type="InterPro" id="IPR025662">
    <property type="entry name" value="Sigma_54_int_dom_ATP-bd_1"/>
</dbReference>
<dbReference type="OrthoDB" id="9804062at2"/>
<dbReference type="SMART" id="SM01086">
    <property type="entry name" value="ClpB_D2-small"/>
    <property type="match status" value="1"/>
</dbReference>
<dbReference type="CDD" id="cd19497">
    <property type="entry name" value="RecA-like_ClpX"/>
    <property type="match status" value="1"/>
</dbReference>
<dbReference type="SMART" id="SM00382">
    <property type="entry name" value="AAA"/>
    <property type="match status" value="1"/>
</dbReference>
<dbReference type="Gene3D" id="1.10.8.60">
    <property type="match status" value="1"/>
</dbReference>
<dbReference type="InterPro" id="IPR038366">
    <property type="entry name" value="Znf_CppX_C4_sf"/>
</dbReference>
<feature type="domain" description="ClpX-type ZB" evidence="8">
    <location>
        <begin position="1"/>
        <end position="49"/>
    </location>
</feature>
<dbReference type="SUPFAM" id="SSF52540">
    <property type="entry name" value="P-loop containing nucleoside triphosphate hydrolases"/>
    <property type="match status" value="1"/>
</dbReference>
<dbReference type="NCBIfam" id="TIGR00382">
    <property type="entry name" value="clpX"/>
    <property type="match status" value="1"/>
</dbReference>
<feature type="binding site" evidence="6 7">
    <location>
        <position position="8"/>
    </location>
    <ligand>
        <name>Zn(2+)</name>
        <dbReference type="ChEBI" id="CHEBI:29105"/>
    </ligand>
</feature>
<dbReference type="InterPro" id="IPR004487">
    <property type="entry name" value="Clp_protease_ATP-bd_su_ClpX"/>
</dbReference>
<dbReference type="PROSITE" id="PS51902">
    <property type="entry name" value="CLPX_ZB"/>
    <property type="match status" value="1"/>
</dbReference>
<dbReference type="GO" id="GO:0140662">
    <property type="term" value="F:ATP-dependent protein folding chaperone"/>
    <property type="evidence" value="ECO:0007669"/>
    <property type="project" value="InterPro"/>
</dbReference>
<dbReference type="GO" id="GO:0008270">
    <property type="term" value="F:zinc ion binding"/>
    <property type="evidence" value="ECO:0007669"/>
    <property type="project" value="UniProtKB-UniRule"/>
</dbReference>
<reference evidence="9 10" key="1">
    <citation type="submission" date="2019-04" db="EMBL/GenBank/DDBJ databases">
        <title>Draft genome sequence of Robertkochia marina CC-AMO-30D.</title>
        <authorList>
            <person name="Hameed A."/>
            <person name="Lin S.-Y."/>
            <person name="Shahina M."/>
            <person name="Lai W.-A."/>
            <person name="Young C.-C."/>
        </authorList>
    </citation>
    <scope>NUCLEOTIDE SEQUENCE [LARGE SCALE GENOMIC DNA]</scope>
    <source>
        <strain evidence="9 10">CC-AMO-30D</strain>
    </source>
</reference>
<dbReference type="Gene3D" id="3.40.50.300">
    <property type="entry name" value="P-loop containing nucleotide triphosphate hydrolases"/>
    <property type="match status" value="1"/>
</dbReference>
<accession>A0A4V3UYB1</accession>
<evidence type="ECO:0000259" key="8">
    <source>
        <dbReference type="PROSITE" id="PS51902"/>
    </source>
</evidence>
<dbReference type="EMBL" id="SSMC01000001">
    <property type="protein sequence ID" value="THD68958.1"/>
    <property type="molecule type" value="Genomic_DNA"/>
</dbReference>
<dbReference type="InterPro" id="IPR003593">
    <property type="entry name" value="AAA+_ATPase"/>
</dbReference>
<sequence>MTKENLECSFCGRKKPETNLLIAGLDAHICDRCIEQAHGIVLEETSQSKSNELSAELVLKKPREIKEFLDQFIIGQDATKKVMSVAVYNHYKRLLQPASKEDIEIQKSNIIMVGQTGTGKTLMAKTIAKMLNVPLAIVDATVLTEAGYVGEDVESILTRLLQAADYNLEKAERGIVFIDEIDKIARKSDNPSITRDVSGEGVQQALLKLLEGTTVNVPPKGGRKHPDQKFIEVNTENILFVAGGAFDGIERNISKRLNMQAVGYNTAKEEELLDKENLLQYIIPKDLKDFGLIPEIIGRLPVLTHMDPLDAKTLRSILTEPKNAIIKQYEKLFEMDNIKFEIKDEALDFIVEKAIEYNLGARGLRSLCETILTDAMFELPSGDESEFLVDKSYAQEKLTKSQISKLKAVS</sequence>
<evidence type="ECO:0000313" key="9">
    <source>
        <dbReference type="EMBL" id="THD68958.1"/>
    </source>
</evidence>
<dbReference type="AlphaFoldDB" id="A0A4V3UYB1"/>
<dbReference type="InterPro" id="IPR059188">
    <property type="entry name" value="Znf_CLPX-like"/>
</dbReference>
<proteinExistence type="inferred from homology"/>
<protein>
    <recommendedName>
        <fullName evidence="6">ATP-dependent Clp protease ATP-binding subunit ClpX</fullName>
    </recommendedName>
</protein>
<dbReference type="PANTHER" id="PTHR48102:SF7">
    <property type="entry name" value="ATP-DEPENDENT CLP PROTEASE ATP-BINDING SUBUNIT CLPX-LIKE, MITOCHONDRIAL"/>
    <property type="match status" value="1"/>
</dbReference>
<dbReference type="GO" id="GO:0051082">
    <property type="term" value="F:unfolded protein binding"/>
    <property type="evidence" value="ECO:0007669"/>
    <property type="project" value="UniProtKB-UniRule"/>
</dbReference>
<dbReference type="RefSeq" id="WP_136334448.1">
    <property type="nucleotide sequence ID" value="NZ_QXMP01000004.1"/>
</dbReference>
<dbReference type="Pfam" id="PF07724">
    <property type="entry name" value="AAA_2"/>
    <property type="match status" value="1"/>
</dbReference>
<evidence type="ECO:0000256" key="5">
    <source>
        <dbReference type="ARBA" id="ARBA00023186"/>
    </source>
</evidence>
<dbReference type="GO" id="GO:0051301">
    <property type="term" value="P:cell division"/>
    <property type="evidence" value="ECO:0007669"/>
    <property type="project" value="TreeGrafter"/>
</dbReference>
<dbReference type="InterPro" id="IPR019489">
    <property type="entry name" value="Clp_ATPase_C"/>
</dbReference>
<dbReference type="GO" id="GO:0016887">
    <property type="term" value="F:ATP hydrolysis activity"/>
    <property type="evidence" value="ECO:0007669"/>
    <property type="project" value="InterPro"/>
</dbReference>
<gene>
    <name evidence="6 9" type="primary">clpX</name>
    <name evidence="9" type="ORF">E7Z59_01090</name>
</gene>
<dbReference type="HAMAP" id="MF_00175">
    <property type="entry name" value="ClpX"/>
    <property type="match status" value="1"/>
</dbReference>
<evidence type="ECO:0000256" key="2">
    <source>
        <dbReference type="ARBA" id="ARBA00022741"/>
    </source>
</evidence>
<dbReference type="GO" id="GO:0005524">
    <property type="term" value="F:ATP binding"/>
    <property type="evidence" value="ECO:0007669"/>
    <property type="project" value="UniProtKB-UniRule"/>
</dbReference>
<keyword evidence="2 6" id="KW-0547">Nucleotide-binding</keyword>
<comment type="similarity">
    <text evidence="6 7">Belongs to the ClpX chaperone family.</text>
</comment>
<dbReference type="InterPro" id="IPR003959">
    <property type="entry name" value="ATPase_AAA_core"/>
</dbReference>
<dbReference type="InterPro" id="IPR010603">
    <property type="entry name" value="Znf_CppX_C4"/>
</dbReference>
<dbReference type="GO" id="GO:0046983">
    <property type="term" value="F:protein dimerization activity"/>
    <property type="evidence" value="ECO:0007669"/>
    <property type="project" value="UniProtKB-UniRule"/>
</dbReference>
<dbReference type="FunFam" id="1.10.8.60:FF:000002">
    <property type="entry name" value="ATP-dependent Clp protease ATP-binding subunit ClpX"/>
    <property type="match status" value="1"/>
</dbReference>
<comment type="caution">
    <text evidence="9">The sequence shown here is derived from an EMBL/GenBank/DDBJ whole genome shotgun (WGS) entry which is preliminary data.</text>
</comment>
<evidence type="ECO:0000256" key="1">
    <source>
        <dbReference type="ARBA" id="ARBA00022723"/>
    </source>
</evidence>
<keyword evidence="9" id="KW-0645">Protease</keyword>